<dbReference type="EMBL" id="BJWL01000011">
    <property type="protein sequence ID" value="GFY97381.1"/>
    <property type="molecule type" value="Genomic_DNA"/>
</dbReference>
<dbReference type="Proteomes" id="UP000585474">
    <property type="component" value="Unassembled WGS sequence"/>
</dbReference>
<feature type="domain" description="Retrotransposon gag" evidence="2">
    <location>
        <begin position="116"/>
        <end position="178"/>
    </location>
</feature>
<accession>A0A7J0FFB5</accession>
<evidence type="ECO:0000313" key="3">
    <source>
        <dbReference type="EMBL" id="GFY97381.1"/>
    </source>
</evidence>
<feature type="compositionally biased region" description="Basic residues" evidence="1">
    <location>
        <begin position="1"/>
        <end position="10"/>
    </location>
</feature>
<dbReference type="Pfam" id="PF03732">
    <property type="entry name" value="Retrotrans_gag"/>
    <property type="match status" value="1"/>
</dbReference>
<evidence type="ECO:0000259" key="2">
    <source>
        <dbReference type="Pfam" id="PF03732"/>
    </source>
</evidence>
<name>A0A7J0FFB5_9ERIC</name>
<dbReference type="AlphaFoldDB" id="A0A7J0FFB5"/>
<feature type="region of interest" description="Disordered" evidence="1">
    <location>
        <begin position="1"/>
        <end position="51"/>
    </location>
</feature>
<sequence>MPPRQARGHTRSLTGARRAHAARRASGIREEGDGENHQESMMGGGAGGNVRGTPPTVFGGAKFIQEVFTLIEQVVRNTVQAMQVLTRATDTRVTTTMKAFLQLRPPTFKGEPNPLMLQRDALQWWKTMEESVAKKWEPFKKDFLDQCFIDTTNEALRMEFINLVQGKKEKAKQFIRGLKPSIRNKIAGNLIKVYSTMVSAAAAIEETLNETGRLQIQNLNARELATSLRGIFLRS</sequence>
<evidence type="ECO:0000313" key="4">
    <source>
        <dbReference type="Proteomes" id="UP000585474"/>
    </source>
</evidence>
<reference evidence="3 4" key="1">
    <citation type="submission" date="2019-07" db="EMBL/GenBank/DDBJ databases">
        <title>De Novo Assembly of kiwifruit Actinidia rufa.</title>
        <authorList>
            <person name="Sugita-Konishi S."/>
            <person name="Sato K."/>
            <person name="Mori E."/>
            <person name="Abe Y."/>
            <person name="Kisaki G."/>
            <person name="Hamano K."/>
            <person name="Suezawa K."/>
            <person name="Otani M."/>
            <person name="Fukuda T."/>
            <person name="Manabe T."/>
            <person name="Gomi K."/>
            <person name="Tabuchi M."/>
            <person name="Akimitsu K."/>
            <person name="Kataoka I."/>
        </authorList>
    </citation>
    <scope>NUCLEOTIDE SEQUENCE [LARGE SCALE GENOMIC DNA]</scope>
    <source>
        <strain evidence="4">cv. Fuchu</strain>
    </source>
</reference>
<evidence type="ECO:0000256" key="1">
    <source>
        <dbReference type="SAM" id="MobiDB-lite"/>
    </source>
</evidence>
<dbReference type="InterPro" id="IPR005162">
    <property type="entry name" value="Retrotrans_gag_dom"/>
</dbReference>
<dbReference type="OrthoDB" id="2272416at2759"/>
<gene>
    <name evidence="3" type="ORF">Acr_11g0016870</name>
</gene>
<keyword evidence="4" id="KW-1185">Reference proteome</keyword>
<feature type="compositionally biased region" description="Basic and acidic residues" evidence="1">
    <location>
        <begin position="27"/>
        <end position="38"/>
    </location>
</feature>
<protein>
    <recommendedName>
        <fullName evidence="2">Retrotransposon gag domain-containing protein</fullName>
    </recommendedName>
</protein>
<comment type="caution">
    <text evidence="3">The sequence shown here is derived from an EMBL/GenBank/DDBJ whole genome shotgun (WGS) entry which is preliminary data.</text>
</comment>
<proteinExistence type="predicted"/>
<organism evidence="3 4">
    <name type="scientific">Actinidia rufa</name>
    <dbReference type="NCBI Taxonomy" id="165716"/>
    <lineage>
        <taxon>Eukaryota</taxon>
        <taxon>Viridiplantae</taxon>
        <taxon>Streptophyta</taxon>
        <taxon>Embryophyta</taxon>
        <taxon>Tracheophyta</taxon>
        <taxon>Spermatophyta</taxon>
        <taxon>Magnoliopsida</taxon>
        <taxon>eudicotyledons</taxon>
        <taxon>Gunneridae</taxon>
        <taxon>Pentapetalae</taxon>
        <taxon>asterids</taxon>
        <taxon>Ericales</taxon>
        <taxon>Actinidiaceae</taxon>
        <taxon>Actinidia</taxon>
    </lineage>
</organism>